<feature type="transmembrane region" description="Helical" evidence="2">
    <location>
        <begin position="206"/>
        <end position="222"/>
    </location>
</feature>
<evidence type="ECO:0000313" key="5">
    <source>
        <dbReference type="Proteomes" id="UP001235064"/>
    </source>
</evidence>
<feature type="transmembrane region" description="Helical" evidence="2">
    <location>
        <begin position="255"/>
        <end position="277"/>
    </location>
</feature>
<reference evidence="4 5" key="1">
    <citation type="submission" date="2023-06" db="EMBL/GenBank/DDBJ databases">
        <title>Microbacterium sp. nov., isolated from a waste landfill.</title>
        <authorList>
            <person name="Wen W."/>
        </authorList>
    </citation>
    <scope>NUCLEOTIDE SEQUENCE [LARGE SCALE GENOMIC DNA]</scope>
    <source>
        <strain evidence="4 5">ASV49</strain>
    </source>
</reference>
<dbReference type="EMBL" id="JASXSZ010000002">
    <property type="protein sequence ID" value="MDL9979147.1"/>
    <property type="molecule type" value="Genomic_DNA"/>
</dbReference>
<keyword evidence="2" id="KW-0472">Membrane</keyword>
<feature type="transmembrane region" description="Helical" evidence="2">
    <location>
        <begin position="168"/>
        <end position="186"/>
    </location>
</feature>
<evidence type="ECO:0000256" key="2">
    <source>
        <dbReference type="SAM" id="Phobius"/>
    </source>
</evidence>
<keyword evidence="2" id="KW-1133">Transmembrane helix</keyword>
<feature type="transmembrane region" description="Helical" evidence="2">
    <location>
        <begin position="81"/>
        <end position="101"/>
    </location>
</feature>
<dbReference type="RefSeq" id="WP_286288011.1">
    <property type="nucleotide sequence ID" value="NZ_JASXSZ010000002.1"/>
</dbReference>
<keyword evidence="2" id="KW-0812">Transmembrane</keyword>
<dbReference type="InterPro" id="IPR038765">
    <property type="entry name" value="Papain-like_cys_pep_sf"/>
</dbReference>
<feature type="compositionally biased region" description="Basic and acidic residues" evidence="1">
    <location>
        <begin position="821"/>
        <end position="837"/>
    </location>
</feature>
<feature type="region of interest" description="Disordered" evidence="1">
    <location>
        <begin position="622"/>
        <end position="672"/>
    </location>
</feature>
<evidence type="ECO:0000256" key="1">
    <source>
        <dbReference type="SAM" id="MobiDB-lite"/>
    </source>
</evidence>
<feature type="transmembrane region" description="Helical" evidence="2">
    <location>
        <begin position="141"/>
        <end position="161"/>
    </location>
</feature>
<organism evidence="4 5">
    <name type="scientific">Microbacterium candidum</name>
    <dbReference type="NCBI Taxonomy" id="3041922"/>
    <lineage>
        <taxon>Bacteria</taxon>
        <taxon>Bacillati</taxon>
        <taxon>Actinomycetota</taxon>
        <taxon>Actinomycetes</taxon>
        <taxon>Micrococcales</taxon>
        <taxon>Microbacteriaceae</taxon>
        <taxon>Microbacterium</taxon>
    </lineage>
</organism>
<feature type="transmembrane region" description="Helical" evidence="2">
    <location>
        <begin position="55"/>
        <end position="74"/>
    </location>
</feature>
<name>A0ABT7MXG4_9MICO</name>
<gene>
    <name evidence="4" type="ORF">QSV35_07365</name>
</gene>
<feature type="domain" description="Transglutaminase-like" evidence="3">
    <location>
        <begin position="516"/>
        <end position="620"/>
    </location>
</feature>
<dbReference type="SUPFAM" id="SSF54001">
    <property type="entry name" value="Cysteine proteinases"/>
    <property type="match status" value="1"/>
</dbReference>
<feature type="transmembrane region" description="Helical" evidence="2">
    <location>
        <begin position="678"/>
        <end position="705"/>
    </location>
</feature>
<evidence type="ECO:0000259" key="3">
    <source>
        <dbReference type="Pfam" id="PF01841"/>
    </source>
</evidence>
<feature type="transmembrane region" description="Helical" evidence="2">
    <location>
        <begin position="20"/>
        <end position="43"/>
    </location>
</feature>
<feature type="compositionally biased region" description="Basic and acidic residues" evidence="1">
    <location>
        <begin position="632"/>
        <end position="650"/>
    </location>
</feature>
<evidence type="ECO:0000313" key="4">
    <source>
        <dbReference type="EMBL" id="MDL9979147.1"/>
    </source>
</evidence>
<dbReference type="InterPro" id="IPR002931">
    <property type="entry name" value="Transglutaminase-like"/>
</dbReference>
<feature type="region of interest" description="Disordered" evidence="1">
    <location>
        <begin position="817"/>
        <end position="837"/>
    </location>
</feature>
<dbReference type="Proteomes" id="UP001235064">
    <property type="component" value="Unassembled WGS sequence"/>
</dbReference>
<keyword evidence="5" id="KW-1185">Reference proteome</keyword>
<comment type="caution">
    <text evidence="4">The sequence shown here is derived from an EMBL/GenBank/DDBJ whole genome shotgun (WGS) entry which is preliminary data.</text>
</comment>
<dbReference type="Pfam" id="PF01841">
    <property type="entry name" value="Transglut_core"/>
    <property type="match status" value="1"/>
</dbReference>
<dbReference type="Gene3D" id="3.10.620.30">
    <property type="match status" value="1"/>
</dbReference>
<protein>
    <submittedName>
        <fullName evidence="4">Transglutaminase-like domain-containing protein</fullName>
    </submittedName>
</protein>
<sequence length="837" mass="87406">MTAPATRTPRLDLSRLRGRIVGMGSLYVLVCAALAAFAAAPIYGVLTHGAQGAPAYLRVAVAGVAGAFLLAAVARVLCWPAWATVLAAAGLFAVLSIVVAVPPEPTPAGVLDSLRATATGVSTGFKDLLTVDLPVGSYRDLLVPVLAVLFVGTLGALTLAWRPDAASTWATAPAIAMSAFGLLFGAPVASATIRLGPLAVPAPRELFVGALVLMVSVAWLSWRTRELRRAALLRAADASGVRVARRGSAAGARRAALATTMVVVSVVAGSALTPLVAEGRTREVLRSATGPEEVIRRSVSPLSDYRTHFADASFSRPLFSVDAVSGPMPDRIRIATLTDYDGTEYRVAADGGLFTRVADARQPDPGTPSTVRIDIAGLRGIWLPTFGSLERVDFTGSKDAGGLADAFYYSAATAGAVDTATLREGDVYDLTATVTAPRALESLESSGARPAVALPQSVTDWISRQRVAHDGTGLKTLIDRLRARGYLSHALAVPETGAAWEKPLGADYVFQPSTAGHSLARVDALFRALLDRANQAAATQAADGSSADASLVAAVGDDEQFAVAASLVAQALGFPARVVVGVRLTGNDLPACGGGVCTGGDLSAWTEVQDRDGTWVAVDATPQHENGLDATTLRERDPENPTEVRPETAHEVVPPDPAQHDAANSDAQRDDGPDFESLWAALRIAGGAALVLAILAGPFLAVIATKAGRRRGRRRAGETRSRFSGGWDEFVDTAVDYGMPRPGARTRMEVAASLIPTAGATALATDADRAVFSDAEPDAADAAAFWSIVDAERRALGARHSVWRRLRAAVSLSSFVRPRRTAPDPRGDDAETRRPTT</sequence>
<proteinExistence type="predicted"/>
<accession>A0ABT7MXG4</accession>